<evidence type="ECO:0000313" key="1">
    <source>
        <dbReference type="EMBL" id="GJS69542.1"/>
    </source>
</evidence>
<name>A0ABQ4XWL9_9ASTR</name>
<gene>
    <name evidence="1" type="ORF">Tco_0702383</name>
</gene>
<keyword evidence="2" id="KW-1185">Reference proteome</keyword>
<sequence>MLVTIRFTLTMLYALRDVPGDSLNLPDHRIQRWSWYEINDKITIRKEIEKNFKREETRERNVERKWKG</sequence>
<comment type="caution">
    <text evidence="1">The sequence shown here is derived from an EMBL/GenBank/DDBJ whole genome shotgun (WGS) entry which is preliminary data.</text>
</comment>
<dbReference type="Proteomes" id="UP001151760">
    <property type="component" value="Unassembled WGS sequence"/>
</dbReference>
<accession>A0ABQ4XWL9</accession>
<dbReference type="EMBL" id="BQNB010009868">
    <property type="protein sequence ID" value="GJS69542.1"/>
    <property type="molecule type" value="Genomic_DNA"/>
</dbReference>
<proteinExistence type="predicted"/>
<protein>
    <submittedName>
        <fullName evidence="1">Uncharacterized protein</fullName>
    </submittedName>
</protein>
<reference evidence="1" key="1">
    <citation type="journal article" date="2022" name="Int. J. Mol. Sci.">
        <title>Draft Genome of Tanacetum Coccineum: Genomic Comparison of Closely Related Tanacetum-Family Plants.</title>
        <authorList>
            <person name="Yamashiro T."/>
            <person name="Shiraishi A."/>
            <person name="Nakayama K."/>
            <person name="Satake H."/>
        </authorList>
    </citation>
    <scope>NUCLEOTIDE SEQUENCE</scope>
</reference>
<evidence type="ECO:0000313" key="2">
    <source>
        <dbReference type="Proteomes" id="UP001151760"/>
    </source>
</evidence>
<reference evidence="1" key="2">
    <citation type="submission" date="2022-01" db="EMBL/GenBank/DDBJ databases">
        <authorList>
            <person name="Yamashiro T."/>
            <person name="Shiraishi A."/>
            <person name="Satake H."/>
            <person name="Nakayama K."/>
        </authorList>
    </citation>
    <scope>NUCLEOTIDE SEQUENCE</scope>
</reference>
<organism evidence="1 2">
    <name type="scientific">Tanacetum coccineum</name>
    <dbReference type="NCBI Taxonomy" id="301880"/>
    <lineage>
        <taxon>Eukaryota</taxon>
        <taxon>Viridiplantae</taxon>
        <taxon>Streptophyta</taxon>
        <taxon>Embryophyta</taxon>
        <taxon>Tracheophyta</taxon>
        <taxon>Spermatophyta</taxon>
        <taxon>Magnoliopsida</taxon>
        <taxon>eudicotyledons</taxon>
        <taxon>Gunneridae</taxon>
        <taxon>Pentapetalae</taxon>
        <taxon>asterids</taxon>
        <taxon>campanulids</taxon>
        <taxon>Asterales</taxon>
        <taxon>Asteraceae</taxon>
        <taxon>Asteroideae</taxon>
        <taxon>Anthemideae</taxon>
        <taxon>Anthemidinae</taxon>
        <taxon>Tanacetum</taxon>
    </lineage>
</organism>